<dbReference type="Gene3D" id="3.40.50.300">
    <property type="entry name" value="P-loop containing nucleotide triphosphate hydrolases"/>
    <property type="match status" value="1"/>
</dbReference>
<dbReference type="GO" id="GO:0016887">
    <property type="term" value="F:ATP hydrolysis activity"/>
    <property type="evidence" value="ECO:0007669"/>
    <property type="project" value="InterPro"/>
</dbReference>
<evidence type="ECO:0000256" key="1">
    <source>
        <dbReference type="ARBA" id="ARBA00004651"/>
    </source>
</evidence>
<feature type="domain" description="ABC transporter" evidence="14">
    <location>
        <begin position="352"/>
        <end position="586"/>
    </location>
</feature>
<evidence type="ECO:0000256" key="7">
    <source>
        <dbReference type="ARBA" id="ARBA00022741"/>
    </source>
</evidence>
<evidence type="ECO:0000256" key="8">
    <source>
        <dbReference type="ARBA" id="ARBA00022840"/>
    </source>
</evidence>
<evidence type="ECO:0000256" key="12">
    <source>
        <dbReference type="ARBA" id="ARBA00040960"/>
    </source>
</evidence>
<keyword evidence="7" id="KW-0547">Nucleotide-binding</keyword>
<feature type="transmembrane region" description="Helical" evidence="13">
    <location>
        <begin position="149"/>
        <end position="168"/>
    </location>
</feature>
<evidence type="ECO:0000256" key="5">
    <source>
        <dbReference type="ARBA" id="ARBA00022475"/>
    </source>
</evidence>
<comment type="similarity">
    <text evidence="2">Belongs to the ABC transporter superfamily. Drug exporter-2 (TC 3.A.1.117) family.</text>
</comment>
<evidence type="ECO:0000256" key="2">
    <source>
        <dbReference type="ARBA" id="ARBA00006526"/>
    </source>
</evidence>
<dbReference type="PANTHER" id="PTHR43394">
    <property type="entry name" value="ATP-DEPENDENT PERMEASE MDL1, MITOCHONDRIAL"/>
    <property type="match status" value="1"/>
</dbReference>
<keyword evidence="9 13" id="KW-1133">Transmembrane helix</keyword>
<dbReference type="InterPro" id="IPR003593">
    <property type="entry name" value="AAA+_ATPase"/>
</dbReference>
<evidence type="ECO:0000256" key="3">
    <source>
        <dbReference type="ARBA" id="ARBA00012191"/>
    </source>
</evidence>
<dbReference type="GO" id="GO:0008559">
    <property type="term" value="F:ABC-type xenobiotic transporter activity"/>
    <property type="evidence" value="ECO:0007669"/>
    <property type="project" value="UniProtKB-EC"/>
</dbReference>
<keyword evidence="6 13" id="KW-0812">Transmembrane</keyword>
<evidence type="ECO:0000256" key="6">
    <source>
        <dbReference type="ARBA" id="ARBA00022692"/>
    </source>
</evidence>
<evidence type="ECO:0000313" key="17">
    <source>
        <dbReference type="Proteomes" id="UP000554837"/>
    </source>
</evidence>
<comment type="caution">
    <text evidence="16">The sequence shown here is derived from an EMBL/GenBank/DDBJ whole genome shotgun (WGS) entry which is preliminary data.</text>
</comment>
<dbReference type="PROSITE" id="PS50893">
    <property type="entry name" value="ABC_TRANSPORTER_2"/>
    <property type="match status" value="1"/>
</dbReference>
<dbReference type="InterPro" id="IPR036640">
    <property type="entry name" value="ABC1_TM_sf"/>
</dbReference>
<feature type="transmembrane region" description="Helical" evidence="13">
    <location>
        <begin position="257"/>
        <end position="276"/>
    </location>
</feature>
<evidence type="ECO:0000256" key="10">
    <source>
        <dbReference type="ARBA" id="ARBA00023136"/>
    </source>
</evidence>
<dbReference type="InterPro" id="IPR027417">
    <property type="entry name" value="P-loop_NTPase"/>
</dbReference>
<dbReference type="SUPFAM" id="SSF52540">
    <property type="entry name" value="P-loop containing nucleoside triphosphate hydrolases"/>
    <property type="match status" value="1"/>
</dbReference>
<dbReference type="GO" id="GO:0005524">
    <property type="term" value="F:ATP binding"/>
    <property type="evidence" value="ECO:0007669"/>
    <property type="project" value="UniProtKB-KW"/>
</dbReference>
<keyword evidence="5" id="KW-1003">Cell membrane</keyword>
<gene>
    <name evidence="16" type="ORF">HNQ51_000760</name>
</gene>
<dbReference type="Proteomes" id="UP000554837">
    <property type="component" value="Unassembled WGS sequence"/>
</dbReference>
<organism evidence="16 17">
    <name type="scientific">Inhella inkyongensis</name>
    <dbReference type="NCBI Taxonomy" id="392593"/>
    <lineage>
        <taxon>Bacteria</taxon>
        <taxon>Pseudomonadati</taxon>
        <taxon>Pseudomonadota</taxon>
        <taxon>Betaproteobacteria</taxon>
        <taxon>Burkholderiales</taxon>
        <taxon>Sphaerotilaceae</taxon>
        <taxon>Inhella</taxon>
    </lineage>
</organism>
<evidence type="ECO:0000313" key="16">
    <source>
        <dbReference type="EMBL" id="MBB5203467.1"/>
    </source>
</evidence>
<evidence type="ECO:0000256" key="4">
    <source>
        <dbReference type="ARBA" id="ARBA00022448"/>
    </source>
</evidence>
<dbReference type="EMBL" id="JACHHO010000001">
    <property type="protein sequence ID" value="MBB5203467.1"/>
    <property type="molecule type" value="Genomic_DNA"/>
</dbReference>
<dbReference type="PROSITE" id="PS50929">
    <property type="entry name" value="ABC_TM1F"/>
    <property type="match status" value="1"/>
</dbReference>
<dbReference type="FunFam" id="3.40.50.300:FF:000604">
    <property type="entry name" value="ABC transporter B family member 28"/>
    <property type="match status" value="1"/>
</dbReference>
<evidence type="ECO:0000259" key="14">
    <source>
        <dbReference type="PROSITE" id="PS50893"/>
    </source>
</evidence>
<dbReference type="Pfam" id="PF00005">
    <property type="entry name" value="ABC_tran"/>
    <property type="match status" value="1"/>
</dbReference>
<dbReference type="CDD" id="cd18544">
    <property type="entry name" value="ABC_6TM_TmrA_like"/>
    <property type="match status" value="1"/>
</dbReference>
<proteinExistence type="inferred from homology"/>
<dbReference type="AlphaFoldDB" id="A0A840RXN7"/>
<feature type="transmembrane region" description="Helical" evidence="13">
    <location>
        <begin position="29"/>
        <end position="51"/>
    </location>
</feature>
<reference evidence="16 17" key="1">
    <citation type="submission" date="2020-08" db="EMBL/GenBank/DDBJ databases">
        <title>Genomic Encyclopedia of Type Strains, Phase IV (KMG-IV): sequencing the most valuable type-strain genomes for metagenomic binning, comparative biology and taxonomic classification.</title>
        <authorList>
            <person name="Goeker M."/>
        </authorList>
    </citation>
    <scope>NUCLEOTIDE SEQUENCE [LARGE SCALE GENOMIC DNA]</scope>
    <source>
        <strain evidence="16 17">DSM 23958</strain>
    </source>
</reference>
<sequence>MRTEAQDTARSSSRAAAGLLLRMAAPERATVWAGIAWLALAAGLEALGPILGQRLIDHYLRPAKLDDWQPLALLLGLMTTVGVAASLIRYLQLTRMAGVARRSVLRLREQVYAHVLALPMAYFDRHITGALVSRVTNDTEAVNQLYRQVLYVMLDSSIVVTGALVAMAWLDWRLMLIIAALIPAMVGVIWGYQRLSAPAVAEARALKSDINAQIAENLNGLAVLQASGALGRFQARFAGHNQRHYQARMKELGANAWLLRPALDLLNVLLMVALIYGFAQRQGSAVDGGLQVGLLYAFLAYLTRVVEPLIQITMQFGQLQQSLVAAARVGVLLQERAEPAHESARGIQAGAIQLRALRAGYGDGPDVLHPFDADIAPGQFIGLVGHTGSGKSTLLSLLLRFYSPRAGQILFDGLSLDELGEAALRQDLALVPQEPQLLAASAWDNLRMGRTHLSEAALQTAAQQAHIHDLLQSLPQGYDTLLGEGGVQLSTGQKQLLAMARALAGAPKILLLDEATANIDSATEALLGQALEQLRGRVTVIAVAHRLSTIRAADAIWVLHHGQRVECGRHEELMAISGGVYQRLVQLQQLEEPRPETQAR</sequence>
<protein>
    <recommendedName>
        <fullName evidence="12">Multidrug resistance-like ATP-binding protein MdlB</fullName>
        <ecNumber evidence="3">7.6.2.2</ecNumber>
    </recommendedName>
</protein>
<dbReference type="InterPro" id="IPR039421">
    <property type="entry name" value="Type_1_exporter"/>
</dbReference>
<keyword evidence="10 13" id="KW-0472">Membrane</keyword>
<dbReference type="PANTHER" id="PTHR43394:SF1">
    <property type="entry name" value="ATP-BINDING CASSETTE SUB-FAMILY B MEMBER 10, MITOCHONDRIAL"/>
    <property type="match status" value="1"/>
</dbReference>
<name>A0A840RXN7_9BURK</name>
<comment type="subcellular location">
    <subcellularLocation>
        <location evidence="1">Cell membrane</location>
        <topology evidence="1">Multi-pass membrane protein</topology>
    </subcellularLocation>
</comment>
<dbReference type="GO" id="GO:0005886">
    <property type="term" value="C:plasma membrane"/>
    <property type="evidence" value="ECO:0007669"/>
    <property type="project" value="UniProtKB-SubCell"/>
</dbReference>
<keyword evidence="4" id="KW-0813">Transport</keyword>
<dbReference type="Gene3D" id="1.20.1560.10">
    <property type="entry name" value="ABC transporter type 1, transmembrane domain"/>
    <property type="match status" value="1"/>
</dbReference>
<evidence type="ECO:0000256" key="11">
    <source>
        <dbReference type="ARBA" id="ARBA00034018"/>
    </source>
</evidence>
<evidence type="ECO:0000259" key="15">
    <source>
        <dbReference type="PROSITE" id="PS50929"/>
    </source>
</evidence>
<dbReference type="RefSeq" id="WP_310732974.1">
    <property type="nucleotide sequence ID" value="NZ_CP040709.1"/>
</dbReference>
<dbReference type="Pfam" id="PF00664">
    <property type="entry name" value="ABC_membrane"/>
    <property type="match status" value="1"/>
</dbReference>
<keyword evidence="8 16" id="KW-0067">ATP-binding</keyword>
<dbReference type="GO" id="GO:0005737">
    <property type="term" value="C:cytoplasm"/>
    <property type="evidence" value="ECO:0007669"/>
    <property type="project" value="UniProtKB-ARBA"/>
</dbReference>
<feature type="transmembrane region" description="Helical" evidence="13">
    <location>
        <begin position="71"/>
        <end position="91"/>
    </location>
</feature>
<dbReference type="GO" id="GO:0015421">
    <property type="term" value="F:ABC-type oligopeptide transporter activity"/>
    <property type="evidence" value="ECO:0007669"/>
    <property type="project" value="TreeGrafter"/>
</dbReference>
<dbReference type="SUPFAM" id="SSF90123">
    <property type="entry name" value="ABC transporter transmembrane region"/>
    <property type="match status" value="1"/>
</dbReference>
<dbReference type="InterPro" id="IPR003439">
    <property type="entry name" value="ABC_transporter-like_ATP-bd"/>
</dbReference>
<comment type="catalytic activity">
    <reaction evidence="11">
        <text>ATP + H2O + xenobioticSide 1 = ADP + phosphate + xenobioticSide 2.</text>
        <dbReference type="EC" id="7.6.2.2"/>
    </reaction>
</comment>
<evidence type="ECO:0000256" key="13">
    <source>
        <dbReference type="SAM" id="Phobius"/>
    </source>
</evidence>
<keyword evidence="17" id="KW-1185">Reference proteome</keyword>
<accession>A0A840RXN7</accession>
<dbReference type="SMART" id="SM00382">
    <property type="entry name" value="AAA"/>
    <property type="match status" value="1"/>
</dbReference>
<evidence type="ECO:0000256" key="9">
    <source>
        <dbReference type="ARBA" id="ARBA00022989"/>
    </source>
</evidence>
<dbReference type="EC" id="7.6.2.2" evidence="3"/>
<feature type="transmembrane region" description="Helical" evidence="13">
    <location>
        <begin position="174"/>
        <end position="192"/>
    </location>
</feature>
<feature type="domain" description="ABC transmembrane type-1" evidence="15">
    <location>
        <begin position="32"/>
        <end position="321"/>
    </location>
</feature>
<dbReference type="InterPro" id="IPR011527">
    <property type="entry name" value="ABC1_TM_dom"/>
</dbReference>